<feature type="region of interest" description="Disordered" evidence="1">
    <location>
        <begin position="34"/>
        <end position="180"/>
    </location>
</feature>
<feature type="compositionally biased region" description="Low complexity" evidence="1">
    <location>
        <begin position="74"/>
        <end position="95"/>
    </location>
</feature>
<protein>
    <submittedName>
        <fullName evidence="2">Uncharacterized protein</fullName>
    </submittedName>
</protein>
<reference evidence="4 5" key="1">
    <citation type="submission" date="2019-05" db="EMBL/GenBank/DDBJ databases">
        <title>Emergence of the Ug99 lineage of the wheat stem rust pathogen through somatic hybridization.</title>
        <authorList>
            <person name="Li F."/>
            <person name="Upadhyaya N.M."/>
            <person name="Sperschneider J."/>
            <person name="Matny O."/>
            <person name="Nguyen-Phuc H."/>
            <person name="Mago R."/>
            <person name="Raley C."/>
            <person name="Miller M.E."/>
            <person name="Silverstein K.A.T."/>
            <person name="Henningsen E."/>
            <person name="Hirsch C.D."/>
            <person name="Visser B."/>
            <person name="Pretorius Z.A."/>
            <person name="Steffenson B.J."/>
            <person name="Schwessinger B."/>
            <person name="Dodds P.N."/>
            <person name="Figueroa M."/>
        </authorList>
    </citation>
    <scope>NUCLEOTIDE SEQUENCE [LARGE SCALE GENOMIC DNA]</scope>
    <source>
        <strain evidence="2">21-0</strain>
        <strain evidence="3 5">Ug99</strain>
    </source>
</reference>
<feature type="compositionally biased region" description="Low complexity" evidence="1">
    <location>
        <begin position="133"/>
        <end position="143"/>
    </location>
</feature>
<dbReference type="Proteomes" id="UP000324748">
    <property type="component" value="Unassembled WGS sequence"/>
</dbReference>
<evidence type="ECO:0000313" key="5">
    <source>
        <dbReference type="Proteomes" id="UP000325313"/>
    </source>
</evidence>
<name>A0A5B0N847_PUCGR</name>
<feature type="compositionally biased region" description="Basic residues" evidence="1">
    <location>
        <begin position="144"/>
        <end position="154"/>
    </location>
</feature>
<feature type="compositionally biased region" description="Polar residues" evidence="1">
    <location>
        <begin position="57"/>
        <end position="66"/>
    </location>
</feature>
<dbReference type="OrthoDB" id="10443654at2759"/>
<evidence type="ECO:0000313" key="2">
    <source>
        <dbReference type="EMBL" id="KAA1084584.1"/>
    </source>
</evidence>
<dbReference type="AlphaFoldDB" id="A0A5B0N847"/>
<dbReference type="EMBL" id="VDEP01000342">
    <property type="protein sequence ID" value="KAA1099183.1"/>
    <property type="molecule type" value="Genomic_DNA"/>
</dbReference>
<evidence type="ECO:0000313" key="4">
    <source>
        <dbReference type="Proteomes" id="UP000324748"/>
    </source>
</evidence>
<keyword evidence="4" id="KW-1185">Reference proteome</keyword>
<proteinExistence type="predicted"/>
<dbReference type="EMBL" id="VSWC01000118">
    <property type="protein sequence ID" value="KAA1084584.1"/>
    <property type="molecule type" value="Genomic_DNA"/>
</dbReference>
<organism evidence="2 4">
    <name type="scientific">Puccinia graminis f. sp. tritici</name>
    <dbReference type="NCBI Taxonomy" id="56615"/>
    <lineage>
        <taxon>Eukaryota</taxon>
        <taxon>Fungi</taxon>
        <taxon>Dikarya</taxon>
        <taxon>Basidiomycota</taxon>
        <taxon>Pucciniomycotina</taxon>
        <taxon>Pucciniomycetes</taxon>
        <taxon>Pucciniales</taxon>
        <taxon>Pucciniaceae</taxon>
        <taxon>Puccinia</taxon>
    </lineage>
</organism>
<evidence type="ECO:0000256" key="1">
    <source>
        <dbReference type="SAM" id="MobiDB-lite"/>
    </source>
</evidence>
<comment type="caution">
    <text evidence="2">The sequence shown here is derived from an EMBL/GenBank/DDBJ whole genome shotgun (WGS) entry which is preliminary data.</text>
</comment>
<dbReference type="Proteomes" id="UP000325313">
    <property type="component" value="Unassembled WGS sequence"/>
</dbReference>
<sequence>MSQKEFLTLFENWNPAAEYQDYLTGQSCKDYWKKEGIPMTPSQAPETLMRPPEDTQEQQTINSSDQPPAAMNHPQGGYYYPPANPQAQQPYWNQPSYPVTAQGYQYPPPVNYQYPTSGPAHPASATGRPTTFQSNQNRSSNRNPNRRRNQRHRGLNWLPRPGPSKAPQNSNAGSSREARR</sequence>
<accession>A0A5B0N847</accession>
<evidence type="ECO:0000313" key="3">
    <source>
        <dbReference type="EMBL" id="KAA1099183.1"/>
    </source>
</evidence>
<gene>
    <name evidence="2" type="ORF">PGT21_031598</name>
    <name evidence="3" type="ORF">PGTUg99_016519</name>
</gene>